<evidence type="ECO:0000256" key="4">
    <source>
        <dbReference type="ARBA" id="ARBA00023295"/>
    </source>
</evidence>
<protein>
    <submittedName>
        <fullName evidence="7">Alpha-amylase domain-containing protein</fullName>
    </submittedName>
</protein>
<comment type="similarity">
    <text evidence="1">Belongs to the glycosyl hydrolase 13 family.</text>
</comment>
<reference evidence="7 8" key="1">
    <citation type="journal article" date="2019" name="Int. J. Syst. Evol. Microbiol.">
        <title>The Global Catalogue of Microorganisms (GCM) 10K type strain sequencing project: providing services to taxonomists for standard genome sequencing and annotation.</title>
        <authorList>
            <consortium name="The Broad Institute Genomics Platform"/>
            <consortium name="The Broad Institute Genome Sequencing Center for Infectious Disease"/>
            <person name="Wu L."/>
            <person name="Ma J."/>
        </authorList>
    </citation>
    <scope>NUCLEOTIDE SEQUENCE [LARGE SCALE GENOMIC DNA]</scope>
    <source>
        <strain evidence="7 8">DT72</strain>
    </source>
</reference>
<dbReference type="PRINTS" id="PR00110">
    <property type="entry name" value="ALPHAAMYLASE"/>
</dbReference>
<dbReference type="Proteomes" id="UP001596407">
    <property type="component" value="Unassembled WGS sequence"/>
</dbReference>
<keyword evidence="8" id="KW-1185">Reference proteome</keyword>
<evidence type="ECO:0000256" key="2">
    <source>
        <dbReference type="ARBA" id="ARBA00022801"/>
    </source>
</evidence>
<feature type="domain" description="Glycosyl hydrolase family 13 catalytic" evidence="6">
    <location>
        <begin position="119"/>
        <end position="439"/>
    </location>
</feature>
<dbReference type="SMART" id="SM00642">
    <property type="entry name" value="Aamy"/>
    <property type="match status" value="1"/>
</dbReference>
<feature type="compositionally biased region" description="Basic residues" evidence="5">
    <location>
        <begin position="91"/>
        <end position="110"/>
    </location>
</feature>
<dbReference type="RefSeq" id="WP_382210018.1">
    <property type="nucleotide sequence ID" value="NZ_JBHSZH010000005.1"/>
</dbReference>
<gene>
    <name evidence="7" type="ORF">ACFQJ6_15745</name>
</gene>
<comment type="caution">
    <text evidence="7">The sequence shown here is derived from an EMBL/GenBank/DDBJ whole genome shotgun (WGS) entry which is preliminary data.</text>
</comment>
<dbReference type="Gene3D" id="2.60.40.1180">
    <property type="entry name" value="Golgi alpha-mannosidase II"/>
    <property type="match status" value="1"/>
</dbReference>
<keyword evidence="2" id="KW-0378">Hydrolase</keyword>
<dbReference type="EMBL" id="JBHSZH010000005">
    <property type="protein sequence ID" value="MFC7081340.1"/>
    <property type="molecule type" value="Genomic_DNA"/>
</dbReference>
<keyword evidence="4" id="KW-0326">Glycosidase</keyword>
<evidence type="ECO:0000256" key="5">
    <source>
        <dbReference type="SAM" id="MobiDB-lite"/>
    </source>
</evidence>
<evidence type="ECO:0000259" key="6">
    <source>
        <dbReference type="SMART" id="SM00642"/>
    </source>
</evidence>
<dbReference type="PANTHER" id="PTHR43447">
    <property type="entry name" value="ALPHA-AMYLASE"/>
    <property type="match status" value="1"/>
</dbReference>
<dbReference type="InterPro" id="IPR017853">
    <property type="entry name" value="GH"/>
</dbReference>
<dbReference type="AlphaFoldDB" id="A0ABD5WPP7"/>
<keyword evidence="3" id="KW-0119">Carbohydrate metabolism</keyword>
<evidence type="ECO:0000313" key="7">
    <source>
        <dbReference type="EMBL" id="MFC7081340.1"/>
    </source>
</evidence>
<feature type="region of interest" description="Disordered" evidence="5">
    <location>
        <begin position="75"/>
        <end position="118"/>
    </location>
</feature>
<dbReference type="Gene3D" id="3.20.20.80">
    <property type="entry name" value="Glycosidases"/>
    <property type="match status" value="1"/>
</dbReference>
<proteinExistence type="inferred from homology"/>
<dbReference type="SUPFAM" id="SSF51445">
    <property type="entry name" value="(Trans)glycosidases"/>
    <property type="match status" value="1"/>
</dbReference>
<name>A0ABD5WPP7_9EURY</name>
<accession>A0ABD5WPP7</accession>
<evidence type="ECO:0000313" key="8">
    <source>
        <dbReference type="Proteomes" id="UP001596407"/>
    </source>
</evidence>
<dbReference type="GO" id="GO:0016798">
    <property type="term" value="F:hydrolase activity, acting on glycosyl bonds"/>
    <property type="evidence" value="ECO:0007669"/>
    <property type="project" value="UniProtKB-KW"/>
</dbReference>
<dbReference type="InterPro" id="IPR015237">
    <property type="entry name" value="Alpha-amylase_C_pro"/>
</dbReference>
<dbReference type="Pfam" id="PF09154">
    <property type="entry name" value="Alpha-amy_C_pro"/>
    <property type="match status" value="1"/>
</dbReference>
<evidence type="ECO:0000256" key="1">
    <source>
        <dbReference type="ARBA" id="ARBA00008061"/>
    </source>
</evidence>
<dbReference type="InterPro" id="IPR006046">
    <property type="entry name" value="Alpha_amylase"/>
</dbReference>
<evidence type="ECO:0000256" key="3">
    <source>
        <dbReference type="ARBA" id="ARBA00023277"/>
    </source>
</evidence>
<dbReference type="InterPro" id="IPR013780">
    <property type="entry name" value="Glyco_hydro_b"/>
</dbReference>
<feature type="region of interest" description="Disordered" evidence="5">
    <location>
        <begin position="1"/>
        <end position="39"/>
    </location>
</feature>
<dbReference type="Pfam" id="PF00128">
    <property type="entry name" value="Alpha-amylase"/>
    <property type="match status" value="1"/>
</dbReference>
<feature type="compositionally biased region" description="Low complexity" evidence="5">
    <location>
        <begin position="8"/>
        <end position="17"/>
    </location>
</feature>
<sequence>MANRTDSRSVSVSQSRRPNSERASSIANARRPSGRNFRRGRTPQKIYKIILVLYENLIEREIMLYYFITHSGMDGEKDQGRQSLTAQRVERNRRTRRGRRGRAVPHRQRGGTRFGRGVPVLPHRLVHHRERPLDDCEPRLRRDSGSPAQFSRVYKYEREYTGEKYDPPLGYQPIDLLDFDSEFGTEAEYRSMVDEAHNQGLEVIADAVINHMAAGGDTFDRKVTLDDLPQFDSDDFHPECDIDYSSDYSVEGCWLVGLRDLKQESSYVRSELKKYVDKYRNIGVDGIRWDAAKHVPESFFADYANQWASDIYTVGEVIPESYDGKSKLDYLQGYADTGMSVTDYRLYNVMKYQVFYGPGGDMSALAGAGFVNRDPFAALTFAGNHDSPDPAQSLLAHAFILTYEGYPRVYSEDYGVSDDAIANLLWIRNNLASGTAYDRVTDSDVYAFERYNNLLVAINNSTSWQNRTAYTSWRNQDLNDYTGDQNSRADGNGYVDLSIPPEGYVALAP</sequence>
<dbReference type="InterPro" id="IPR006047">
    <property type="entry name" value="GH13_cat_dom"/>
</dbReference>
<organism evidence="7 8">
    <name type="scientific">Halorussus caseinilyticus</name>
    <dbReference type="NCBI Taxonomy" id="3034025"/>
    <lineage>
        <taxon>Archaea</taxon>
        <taxon>Methanobacteriati</taxon>
        <taxon>Methanobacteriota</taxon>
        <taxon>Stenosarchaea group</taxon>
        <taxon>Halobacteria</taxon>
        <taxon>Halobacteriales</taxon>
        <taxon>Haladaptataceae</taxon>
        <taxon>Halorussus</taxon>
    </lineage>
</organism>
<dbReference type="SUPFAM" id="SSF51011">
    <property type="entry name" value="Glycosyl hydrolase domain"/>
    <property type="match status" value="1"/>
</dbReference>